<name>A0A4Y9VSA4_9PROT</name>
<keyword evidence="2" id="KW-1185">Reference proteome</keyword>
<dbReference type="AlphaFoldDB" id="A0A4Y9VSA4"/>
<gene>
    <name evidence="1" type="ORF">C3Y98_04595</name>
</gene>
<dbReference type="OrthoDB" id="8549741at2"/>
<protein>
    <submittedName>
        <fullName evidence="1">Uncharacterized protein</fullName>
    </submittedName>
</protein>
<evidence type="ECO:0000313" key="2">
    <source>
        <dbReference type="Proteomes" id="UP000297706"/>
    </source>
</evidence>
<dbReference type="Proteomes" id="UP000297706">
    <property type="component" value="Unassembled WGS sequence"/>
</dbReference>
<dbReference type="RefSeq" id="WP_135276934.1">
    <property type="nucleotide sequence ID" value="NZ_PQVH01000007.1"/>
</dbReference>
<accession>A0A4Y9VSA4</accession>
<organism evidence="1 2">
    <name type="scientific">Methylotenera oryzisoli</name>
    <dbReference type="NCBI Taxonomy" id="2080758"/>
    <lineage>
        <taxon>Bacteria</taxon>
        <taxon>Pseudomonadati</taxon>
        <taxon>Pseudomonadota</taxon>
        <taxon>Betaproteobacteria</taxon>
        <taxon>Nitrosomonadales</taxon>
        <taxon>Methylophilaceae</taxon>
        <taxon>Methylotenera</taxon>
    </lineage>
</organism>
<proteinExistence type="predicted"/>
<dbReference type="EMBL" id="PQVH01000007">
    <property type="protein sequence ID" value="TFW72085.1"/>
    <property type="molecule type" value="Genomic_DNA"/>
</dbReference>
<comment type="caution">
    <text evidence="1">The sequence shown here is derived from an EMBL/GenBank/DDBJ whole genome shotgun (WGS) entry which is preliminary data.</text>
</comment>
<reference evidence="1 2" key="1">
    <citation type="submission" date="2018-02" db="EMBL/GenBank/DDBJ databases">
        <title>A novel lanthanide dependent methylotroph, Methylotenera sp. La3113.</title>
        <authorList>
            <person name="Lv H."/>
            <person name="Tani A."/>
        </authorList>
    </citation>
    <scope>NUCLEOTIDE SEQUENCE [LARGE SCALE GENOMIC DNA]</scope>
    <source>
        <strain evidence="1 2">La3113</strain>
    </source>
</reference>
<evidence type="ECO:0000313" key="1">
    <source>
        <dbReference type="EMBL" id="TFW72085.1"/>
    </source>
</evidence>
<sequence length="68" mass="7549">MNSNALPAHMYGDPANIVEYDQMNALGCRACGAYQEVLNKSLCGDSRNQFQKGVPNVGHRCKWFSERG</sequence>